<evidence type="ECO:0000256" key="7">
    <source>
        <dbReference type="ARBA" id="ARBA00023160"/>
    </source>
</evidence>
<dbReference type="InterPro" id="IPR016039">
    <property type="entry name" value="Thiolase-like"/>
</dbReference>
<dbReference type="NCBIfam" id="TIGR00747">
    <property type="entry name" value="fabH"/>
    <property type="match status" value="1"/>
</dbReference>
<keyword evidence="13" id="KW-1185">Reference proteome</keyword>
<keyword evidence="6" id="KW-0443">Lipid metabolism</keyword>
<dbReference type="GO" id="GO:0006633">
    <property type="term" value="P:fatty acid biosynthetic process"/>
    <property type="evidence" value="ECO:0007669"/>
    <property type="project" value="UniProtKB-KW"/>
</dbReference>
<keyword evidence="4" id="KW-0808">Transferase</keyword>
<accession>A0A1H0SR66</accession>
<name>A0A1H0SR66_9ACTN</name>
<evidence type="ECO:0000259" key="10">
    <source>
        <dbReference type="Pfam" id="PF08541"/>
    </source>
</evidence>
<evidence type="ECO:0000256" key="8">
    <source>
        <dbReference type="ARBA" id="ARBA00023268"/>
    </source>
</evidence>
<evidence type="ECO:0000256" key="4">
    <source>
        <dbReference type="ARBA" id="ARBA00022679"/>
    </source>
</evidence>
<keyword evidence="9" id="KW-0012">Acyltransferase</keyword>
<evidence type="ECO:0000313" key="12">
    <source>
        <dbReference type="EMBL" id="SDP44241.1"/>
    </source>
</evidence>
<dbReference type="GO" id="GO:0004315">
    <property type="term" value="F:3-oxoacyl-[acyl-carrier-protein] synthase activity"/>
    <property type="evidence" value="ECO:0007669"/>
    <property type="project" value="InterPro"/>
</dbReference>
<dbReference type="SUPFAM" id="SSF53901">
    <property type="entry name" value="Thiolase-like"/>
    <property type="match status" value="1"/>
</dbReference>
<dbReference type="NCBIfam" id="NF006829">
    <property type="entry name" value="PRK09352.1"/>
    <property type="match status" value="1"/>
</dbReference>
<dbReference type="Pfam" id="PF08541">
    <property type="entry name" value="ACP_syn_III_C"/>
    <property type="match status" value="1"/>
</dbReference>
<dbReference type="CDD" id="cd00830">
    <property type="entry name" value="KAS_III"/>
    <property type="match status" value="1"/>
</dbReference>
<keyword evidence="5" id="KW-0276">Fatty acid metabolism</keyword>
<feature type="domain" description="Beta-ketoacyl-[acyl-carrier-protein] synthase III N-terminal" evidence="11">
    <location>
        <begin position="118"/>
        <end position="194"/>
    </location>
</feature>
<dbReference type="InterPro" id="IPR004655">
    <property type="entry name" value="FabH"/>
</dbReference>
<comment type="similarity">
    <text evidence="2">Belongs to the thiolase-like superfamily. FabH family.</text>
</comment>
<dbReference type="InterPro" id="IPR013747">
    <property type="entry name" value="ACP_syn_III_C"/>
</dbReference>
<dbReference type="Gene3D" id="3.40.47.10">
    <property type="match status" value="1"/>
</dbReference>
<evidence type="ECO:0000256" key="9">
    <source>
        <dbReference type="ARBA" id="ARBA00023315"/>
    </source>
</evidence>
<proteinExistence type="inferred from homology"/>
<evidence type="ECO:0000256" key="5">
    <source>
        <dbReference type="ARBA" id="ARBA00022832"/>
    </source>
</evidence>
<dbReference type="STRING" id="1090615.SAMN04515671_4251"/>
<dbReference type="OrthoDB" id="9815506at2"/>
<keyword evidence="8" id="KW-0511">Multifunctional enzyme</keyword>
<evidence type="ECO:0000256" key="3">
    <source>
        <dbReference type="ARBA" id="ARBA00022516"/>
    </source>
</evidence>
<dbReference type="PANTHER" id="PTHR43091:SF1">
    <property type="entry name" value="BETA-KETOACYL-[ACYL-CARRIER-PROTEIN] SYNTHASE III, CHLOROPLASTIC"/>
    <property type="match status" value="1"/>
</dbReference>
<comment type="pathway">
    <text evidence="1">Lipid metabolism.</text>
</comment>
<dbReference type="Proteomes" id="UP000198741">
    <property type="component" value="Chromosome I"/>
</dbReference>
<dbReference type="InterPro" id="IPR013751">
    <property type="entry name" value="ACP_syn_III_N"/>
</dbReference>
<evidence type="ECO:0000313" key="13">
    <source>
        <dbReference type="Proteomes" id="UP000198741"/>
    </source>
</evidence>
<dbReference type="RefSeq" id="WP_090480139.1">
    <property type="nucleotide sequence ID" value="NZ_LT629710.1"/>
</dbReference>
<sequence length="327" mass="33552">MTVAKISQPAPVAGSKIVGLGHYRPDKVVTNDDLSKIMDTNDQWIQSRVGIAERHVGADTDTVASMGAIAGAKALADAGLDPSDIDTVIVASCTAETQVPHSSTQIAATLGIHAPGSFDLNAACAGFCYALAAADNAIRGGSARTVLVVGSEKLTAWTDPVDRATAIIFGDGAGAAVVTAADEPGIGPVAWGSDETQTQAIRIETRDASFIQEGQAVFRWATAAIAPVAIRAVELAGLQLADIDVLVTHQANLRIVEAIAKKLISSGARPDLRVAKDIVTSGNTSSASIPIALDRMREAGDVSPGEMVLAVGFGAGLTYAGQVFRCP</sequence>
<evidence type="ECO:0000256" key="2">
    <source>
        <dbReference type="ARBA" id="ARBA00008642"/>
    </source>
</evidence>
<dbReference type="EMBL" id="LT629710">
    <property type="protein sequence ID" value="SDP44241.1"/>
    <property type="molecule type" value="Genomic_DNA"/>
</dbReference>
<feature type="domain" description="Beta-ketoacyl-[acyl-carrier-protein] synthase III C-terminal" evidence="10">
    <location>
        <begin position="235"/>
        <end position="325"/>
    </location>
</feature>
<protein>
    <submittedName>
        <fullName evidence="12">3-oxoacyl-[acyl-carrier-protein] synthase-3</fullName>
    </submittedName>
</protein>
<evidence type="ECO:0000256" key="1">
    <source>
        <dbReference type="ARBA" id="ARBA00005189"/>
    </source>
</evidence>
<dbReference type="PANTHER" id="PTHR43091">
    <property type="entry name" value="3-OXOACYL-[ACYL-CARRIER-PROTEIN] SYNTHASE"/>
    <property type="match status" value="1"/>
</dbReference>
<keyword evidence="7" id="KW-0275">Fatty acid biosynthesis</keyword>
<dbReference type="AlphaFoldDB" id="A0A1H0SR66"/>
<gene>
    <name evidence="12" type="ORF">SAMN04515671_4251</name>
</gene>
<organism evidence="12 13">
    <name type="scientific">Nakamurella panacisegetis</name>
    <dbReference type="NCBI Taxonomy" id="1090615"/>
    <lineage>
        <taxon>Bacteria</taxon>
        <taxon>Bacillati</taxon>
        <taxon>Actinomycetota</taxon>
        <taxon>Actinomycetes</taxon>
        <taxon>Nakamurellales</taxon>
        <taxon>Nakamurellaceae</taxon>
        <taxon>Nakamurella</taxon>
    </lineage>
</organism>
<dbReference type="Pfam" id="PF08545">
    <property type="entry name" value="ACP_syn_III"/>
    <property type="match status" value="1"/>
</dbReference>
<reference evidence="12 13" key="1">
    <citation type="submission" date="2016-10" db="EMBL/GenBank/DDBJ databases">
        <authorList>
            <person name="de Groot N.N."/>
        </authorList>
    </citation>
    <scope>NUCLEOTIDE SEQUENCE [LARGE SCALE GENOMIC DNA]</scope>
    <source>
        <strain evidence="13">P4-7,KCTC 19426,CECT 7604</strain>
    </source>
</reference>
<evidence type="ECO:0000256" key="6">
    <source>
        <dbReference type="ARBA" id="ARBA00023098"/>
    </source>
</evidence>
<evidence type="ECO:0000259" key="11">
    <source>
        <dbReference type="Pfam" id="PF08545"/>
    </source>
</evidence>
<keyword evidence="3" id="KW-0444">Lipid biosynthesis</keyword>